<dbReference type="AlphaFoldDB" id="A0A285U5K1"/>
<accession>A0A285U5K1</accession>
<evidence type="ECO:0000313" key="1">
    <source>
        <dbReference type="EMBL" id="SOC37112.1"/>
    </source>
</evidence>
<sequence length="56" mass="6767">MNVNIPLRSNWGSYIRHNKINRRVYNLNGEFLDDEFVTENHALMMYEPFLENKKPP</sequence>
<dbReference type="EMBL" id="OBQC01000003">
    <property type="protein sequence ID" value="SOC37112.1"/>
    <property type="molecule type" value="Genomic_DNA"/>
</dbReference>
<proteinExistence type="predicted"/>
<evidence type="ECO:0000313" key="2">
    <source>
        <dbReference type="Proteomes" id="UP000219252"/>
    </source>
</evidence>
<dbReference type="Proteomes" id="UP000219252">
    <property type="component" value="Unassembled WGS sequence"/>
</dbReference>
<name>A0A285U5K1_9BACL</name>
<keyword evidence="2" id="KW-1185">Reference proteome</keyword>
<gene>
    <name evidence="1" type="ORF">SAMN05877842_10343</name>
</gene>
<organism evidence="1 2">
    <name type="scientific">Ureibacillus acetophenoni</name>
    <dbReference type="NCBI Taxonomy" id="614649"/>
    <lineage>
        <taxon>Bacteria</taxon>
        <taxon>Bacillati</taxon>
        <taxon>Bacillota</taxon>
        <taxon>Bacilli</taxon>
        <taxon>Bacillales</taxon>
        <taxon>Caryophanaceae</taxon>
        <taxon>Ureibacillus</taxon>
    </lineage>
</organism>
<reference evidence="2" key="1">
    <citation type="submission" date="2017-08" db="EMBL/GenBank/DDBJ databases">
        <authorList>
            <person name="Varghese N."/>
            <person name="Submissions S."/>
        </authorList>
    </citation>
    <scope>NUCLEOTIDE SEQUENCE [LARGE SCALE GENOMIC DNA]</scope>
    <source>
        <strain evidence="2">JC23</strain>
    </source>
</reference>
<protein>
    <submittedName>
        <fullName evidence="1">Uncharacterized protein</fullName>
    </submittedName>
</protein>